<dbReference type="EMBL" id="CM029051">
    <property type="protein sequence ID" value="KAG2560178.1"/>
    <property type="molecule type" value="Genomic_DNA"/>
</dbReference>
<feature type="transmembrane region" description="Helical" evidence="2">
    <location>
        <begin position="44"/>
        <end position="65"/>
    </location>
</feature>
<comment type="caution">
    <text evidence="4">The sequence shown here is derived from an EMBL/GenBank/DDBJ whole genome shotgun (WGS) entry which is preliminary data.</text>
</comment>
<dbReference type="Proteomes" id="UP000823388">
    <property type="component" value="Chromosome 8K"/>
</dbReference>
<evidence type="ECO:0000313" key="4">
    <source>
        <dbReference type="EMBL" id="KAG2560182.1"/>
    </source>
</evidence>
<gene>
    <name evidence="4" type="ORF">PVAP13_8KG044200</name>
</gene>
<keyword evidence="2" id="KW-1133">Transmembrane helix</keyword>
<feature type="transmembrane region" description="Helical" evidence="2">
    <location>
        <begin position="259"/>
        <end position="279"/>
    </location>
</feature>
<proteinExistence type="predicted"/>
<accession>A0A8T0PJ20</accession>
<protein>
    <recommendedName>
        <fullName evidence="3">DUF4220 domain-containing protein</fullName>
    </recommendedName>
</protein>
<dbReference type="AlphaFoldDB" id="A0A8T0PJ20"/>
<dbReference type="PANTHER" id="PTHR31325">
    <property type="entry name" value="OS01G0798800 PROTEIN-RELATED"/>
    <property type="match status" value="1"/>
</dbReference>
<dbReference type="EMBL" id="CM029051">
    <property type="protein sequence ID" value="KAG2560180.1"/>
    <property type="molecule type" value="Genomic_DNA"/>
</dbReference>
<dbReference type="Pfam" id="PF13968">
    <property type="entry name" value="DUF4220"/>
    <property type="match status" value="1"/>
</dbReference>
<feature type="transmembrane region" description="Helical" evidence="2">
    <location>
        <begin position="112"/>
        <end position="132"/>
    </location>
</feature>
<feature type="domain" description="DUF4220" evidence="3">
    <location>
        <begin position="47"/>
        <end position="369"/>
    </location>
</feature>
<feature type="transmembrane region" description="Helical" evidence="2">
    <location>
        <begin position="138"/>
        <end position="155"/>
    </location>
</feature>
<evidence type="ECO:0000313" key="5">
    <source>
        <dbReference type="Proteomes" id="UP000823388"/>
    </source>
</evidence>
<dbReference type="PROSITE" id="PS51257">
    <property type="entry name" value="PROKAR_LIPOPROTEIN"/>
    <property type="match status" value="1"/>
</dbReference>
<feature type="transmembrane region" description="Helical" evidence="2">
    <location>
        <begin position="13"/>
        <end position="32"/>
    </location>
</feature>
<dbReference type="OrthoDB" id="1689146at2759"/>
<feature type="transmembrane region" description="Helical" evidence="2">
    <location>
        <begin position="299"/>
        <end position="325"/>
    </location>
</feature>
<name>A0A8T0PJ20_PANVG</name>
<keyword evidence="2" id="KW-0472">Membrane</keyword>
<dbReference type="EMBL" id="CM029051">
    <property type="protein sequence ID" value="KAG2560179.1"/>
    <property type="molecule type" value="Genomic_DNA"/>
</dbReference>
<evidence type="ECO:0000256" key="1">
    <source>
        <dbReference type="SAM" id="MobiDB-lite"/>
    </source>
</evidence>
<feature type="region of interest" description="Disordered" evidence="1">
    <location>
        <begin position="600"/>
        <end position="620"/>
    </location>
</feature>
<dbReference type="EMBL" id="CM029051">
    <property type="protein sequence ID" value="KAG2560182.1"/>
    <property type="molecule type" value="Genomic_DNA"/>
</dbReference>
<feature type="transmembrane region" description="Helical" evidence="2">
    <location>
        <begin position="85"/>
        <end position="105"/>
    </location>
</feature>
<organism evidence="4 5">
    <name type="scientific">Panicum virgatum</name>
    <name type="common">Blackwell switchgrass</name>
    <dbReference type="NCBI Taxonomy" id="38727"/>
    <lineage>
        <taxon>Eukaryota</taxon>
        <taxon>Viridiplantae</taxon>
        <taxon>Streptophyta</taxon>
        <taxon>Embryophyta</taxon>
        <taxon>Tracheophyta</taxon>
        <taxon>Spermatophyta</taxon>
        <taxon>Magnoliopsida</taxon>
        <taxon>Liliopsida</taxon>
        <taxon>Poales</taxon>
        <taxon>Poaceae</taxon>
        <taxon>PACMAD clade</taxon>
        <taxon>Panicoideae</taxon>
        <taxon>Panicodae</taxon>
        <taxon>Paniceae</taxon>
        <taxon>Panicinae</taxon>
        <taxon>Panicum</taxon>
        <taxon>Panicum sect. Hiantes</taxon>
    </lineage>
</organism>
<keyword evidence="5" id="KW-1185">Reference proteome</keyword>
<keyword evidence="2" id="KW-0812">Transmembrane</keyword>
<evidence type="ECO:0000259" key="3">
    <source>
        <dbReference type="Pfam" id="PF13968"/>
    </source>
</evidence>
<reference evidence="4" key="1">
    <citation type="submission" date="2020-05" db="EMBL/GenBank/DDBJ databases">
        <title>WGS assembly of Panicum virgatum.</title>
        <authorList>
            <person name="Lovell J.T."/>
            <person name="Jenkins J."/>
            <person name="Shu S."/>
            <person name="Juenger T.E."/>
            <person name="Schmutz J."/>
        </authorList>
    </citation>
    <scope>NUCLEOTIDE SEQUENCE</scope>
    <source>
        <strain evidence="4">AP13</strain>
    </source>
</reference>
<dbReference type="EMBL" id="CM029051">
    <property type="protein sequence ID" value="KAG2560181.1"/>
    <property type="molecule type" value="Genomic_DNA"/>
</dbReference>
<sequence>MGRLSELLNEWEVQLLVLLSFILQLFLFFTGGCRRRSRSCFLRCTIWIAYLGADMVAIYTLVILSRDANAMDAASSSLRLAHPLAFLWAPFLLIHLGGQDTITAFDIEDNKLWLRHLLNLLVQVTLAMYVFWKSSSWHSTQVLVPGILLFVAGIIKYGERITALGHGNLNYLNSMGQQDLPDDDPPILNTTIIRDALRSAPGIRMLFARRKICDPLMKISRPSCEDPSLFLFKFMGVELGMVYSDLYTKAAVLRTRIGIVFRCISLSCTAAALVLFFFFTNTYTTAGGSRVDTIITYTLFIGVLVVDVCMVLTMVMASPWTWAWLRARGHHRMASMSMCLASSCDMVSGWLGTTKSLWSNTMGQYRFVCYDDDSHPWCSPPPPPRPPPRPTCLERVMSIIRKLTSGEDEKKPFYFWLSKLLETKHVVVDNNVTKCLVAVVDDILPQPSGSGGGEMHQQRQPEEQQWQCLGQLLLAATTHPECKQDFVRLICWLHACTEVLLREAAAAATEAPATTRISIADADAAAASADVCRKLSRYMVYLVAVHPDGASLLQVVRTNPDKEYKRWERYSSIRLQGKQHQVHMGLLRLELEAAAMASRGRGSSSSSANSNSNTGTIMASSLPRPEHWQRTLKELERMWARLLVYAAAKSRPEAHAAALARGGELLTFVWLLLCHNGLGDAFQIDLVPSKKQHVVPSSSSAAEFAAGGSKTYYVFKNLPTVQILVNSCCPQLLVPPAQTDSRSSGRS</sequence>
<dbReference type="InterPro" id="IPR025315">
    <property type="entry name" value="DUF4220"/>
</dbReference>
<dbReference type="InterPro" id="IPR007658">
    <property type="entry name" value="DUF594"/>
</dbReference>
<dbReference type="Pfam" id="PF04578">
    <property type="entry name" value="DUF594"/>
    <property type="match status" value="1"/>
</dbReference>
<feature type="compositionally biased region" description="Low complexity" evidence="1">
    <location>
        <begin position="600"/>
        <end position="612"/>
    </location>
</feature>
<evidence type="ECO:0000256" key="2">
    <source>
        <dbReference type="SAM" id="Phobius"/>
    </source>
</evidence>